<dbReference type="Proteomes" id="UP000235145">
    <property type="component" value="Unassembled WGS sequence"/>
</dbReference>
<proteinExistence type="predicted"/>
<evidence type="ECO:0000313" key="1">
    <source>
        <dbReference type="EMBL" id="KAJ0199283.1"/>
    </source>
</evidence>
<organism evidence="1 2">
    <name type="scientific">Lactuca sativa</name>
    <name type="common">Garden lettuce</name>
    <dbReference type="NCBI Taxonomy" id="4236"/>
    <lineage>
        <taxon>Eukaryota</taxon>
        <taxon>Viridiplantae</taxon>
        <taxon>Streptophyta</taxon>
        <taxon>Embryophyta</taxon>
        <taxon>Tracheophyta</taxon>
        <taxon>Spermatophyta</taxon>
        <taxon>Magnoliopsida</taxon>
        <taxon>eudicotyledons</taxon>
        <taxon>Gunneridae</taxon>
        <taxon>Pentapetalae</taxon>
        <taxon>asterids</taxon>
        <taxon>campanulids</taxon>
        <taxon>Asterales</taxon>
        <taxon>Asteraceae</taxon>
        <taxon>Cichorioideae</taxon>
        <taxon>Cichorieae</taxon>
        <taxon>Lactucinae</taxon>
        <taxon>Lactuca</taxon>
    </lineage>
</organism>
<dbReference type="AlphaFoldDB" id="A0A9R1V6Q4"/>
<dbReference type="EMBL" id="NBSK02000006">
    <property type="protein sequence ID" value="KAJ0199283.1"/>
    <property type="molecule type" value="Genomic_DNA"/>
</dbReference>
<evidence type="ECO:0000313" key="2">
    <source>
        <dbReference type="Proteomes" id="UP000235145"/>
    </source>
</evidence>
<name>A0A9R1V6Q4_LACSA</name>
<gene>
    <name evidence="1" type="ORF">LSAT_V11C600299110</name>
</gene>
<protein>
    <submittedName>
        <fullName evidence="1">Uncharacterized protein</fullName>
    </submittedName>
</protein>
<accession>A0A9R1V6Q4</accession>
<sequence length="113" mass="12932">MIAIGVNDNNHIFLLAFAIIENESYNRWYSGILKVVNEHGSPWLEAQSFHILHVLFVTFCQQLPSQVSQLTSKSFNLPYRKSESSSQVLIHHGRIGKVNAQARQWLKANSLLR</sequence>
<comment type="caution">
    <text evidence="1">The sequence shown here is derived from an EMBL/GenBank/DDBJ whole genome shotgun (WGS) entry which is preliminary data.</text>
</comment>
<reference evidence="1 2" key="1">
    <citation type="journal article" date="2017" name="Nat. Commun.">
        <title>Genome assembly with in vitro proximity ligation data and whole-genome triplication in lettuce.</title>
        <authorList>
            <person name="Reyes-Chin-Wo S."/>
            <person name="Wang Z."/>
            <person name="Yang X."/>
            <person name="Kozik A."/>
            <person name="Arikit S."/>
            <person name="Song C."/>
            <person name="Xia L."/>
            <person name="Froenicke L."/>
            <person name="Lavelle D.O."/>
            <person name="Truco M.J."/>
            <person name="Xia R."/>
            <person name="Zhu S."/>
            <person name="Xu C."/>
            <person name="Xu H."/>
            <person name="Xu X."/>
            <person name="Cox K."/>
            <person name="Korf I."/>
            <person name="Meyers B.C."/>
            <person name="Michelmore R.W."/>
        </authorList>
    </citation>
    <scope>NUCLEOTIDE SEQUENCE [LARGE SCALE GENOMIC DNA]</scope>
    <source>
        <strain evidence="2">cv. Salinas</strain>
        <tissue evidence="1">Seedlings</tissue>
    </source>
</reference>
<keyword evidence="2" id="KW-1185">Reference proteome</keyword>